<dbReference type="Pfam" id="PF12796">
    <property type="entry name" value="Ank_2"/>
    <property type="match status" value="1"/>
</dbReference>
<dbReference type="Pfam" id="PF13637">
    <property type="entry name" value="Ank_4"/>
    <property type="match status" value="1"/>
</dbReference>
<dbReference type="PRINTS" id="PR01415">
    <property type="entry name" value="ANKYRIN"/>
</dbReference>
<dbReference type="SUPFAM" id="SSF48403">
    <property type="entry name" value="Ankyrin repeat"/>
    <property type="match status" value="1"/>
</dbReference>
<dbReference type="InterPro" id="IPR002110">
    <property type="entry name" value="Ankyrin_rpt"/>
</dbReference>
<dbReference type="PANTHER" id="PTHR24198">
    <property type="entry name" value="ANKYRIN REPEAT AND PROTEIN KINASE DOMAIN-CONTAINING PROTEIN"/>
    <property type="match status" value="1"/>
</dbReference>
<dbReference type="SMART" id="SM00248">
    <property type="entry name" value="ANK"/>
    <property type="match status" value="7"/>
</dbReference>
<dbReference type="AlphaFoldDB" id="A0AAU7QBB5"/>
<organism evidence="4">
    <name type="scientific">Acerihabitans sp. KWT182</name>
    <dbReference type="NCBI Taxonomy" id="3157919"/>
    <lineage>
        <taxon>Bacteria</taxon>
        <taxon>Pseudomonadati</taxon>
        <taxon>Pseudomonadota</taxon>
        <taxon>Gammaproteobacteria</taxon>
        <taxon>Enterobacterales</taxon>
        <taxon>Pectobacteriaceae</taxon>
        <taxon>Acerihabitans</taxon>
    </lineage>
</organism>
<feature type="repeat" description="ANK" evidence="3">
    <location>
        <begin position="226"/>
        <end position="249"/>
    </location>
</feature>
<dbReference type="EMBL" id="CP157947">
    <property type="protein sequence ID" value="XBS69972.1"/>
    <property type="molecule type" value="Genomic_DNA"/>
</dbReference>
<dbReference type="PROSITE" id="PS50297">
    <property type="entry name" value="ANK_REP_REGION"/>
    <property type="match status" value="2"/>
</dbReference>
<keyword evidence="2 3" id="KW-0040">ANK repeat</keyword>
<dbReference type="PANTHER" id="PTHR24198:SF165">
    <property type="entry name" value="ANKYRIN REPEAT-CONTAINING PROTEIN-RELATED"/>
    <property type="match status" value="1"/>
</dbReference>
<evidence type="ECO:0000256" key="2">
    <source>
        <dbReference type="ARBA" id="ARBA00023043"/>
    </source>
</evidence>
<feature type="repeat" description="ANK" evidence="3">
    <location>
        <begin position="294"/>
        <end position="328"/>
    </location>
</feature>
<reference evidence="4" key="1">
    <citation type="submission" date="2024-06" db="EMBL/GenBank/DDBJ databases">
        <authorList>
            <person name="Coelho C."/>
            <person name="Bento M."/>
            <person name="Garcia E."/>
            <person name="Camelo A."/>
            <person name="Brandao I."/>
            <person name="Espirito Santo C."/>
            <person name="Trovao J."/>
            <person name="Verissimo A."/>
            <person name="Costa J."/>
            <person name="Tiago I."/>
        </authorList>
    </citation>
    <scope>NUCLEOTIDE SEQUENCE</scope>
    <source>
        <strain evidence="4">KWT182</strain>
    </source>
</reference>
<dbReference type="PROSITE" id="PS50088">
    <property type="entry name" value="ANK_REPEAT"/>
    <property type="match status" value="2"/>
</dbReference>
<keyword evidence="1" id="KW-0677">Repeat</keyword>
<sequence length="391" mass="43819">MDRLTSECSTYHAAFKEVNEKEASQTINFCQKLKKVRSTEINIDHLPPLVVSKIFKYLSNEQLLMSALFSDMFANEARRVIKGRKKIEERNFILNLDQENVSQCIKSLSALFEYAGDKIDTKTGNTILHDAISERKTYLVKDLLTLKRLDINISNKENFTAFALAAYDGQIEVVDMLLDAPNVIINIGNGKYNQSALQLATIQGNCKIVKKIIDSGLCDINKQDNEGTTALHFAAKRGYVKIVQLLLERQDINVNCAHEDGDTPLMVALGEKKYDVARALMARHDINIRTKNKLGYTPLHIATMYKQGDESIINTLLVKGLNVNDKTEDGFTPLDIAFIQNSKVGVEALLRHPQVKAGLSKDCIEDLQLEAYIKGHPEIGMLFEPLSGKNC</sequence>
<evidence type="ECO:0000256" key="3">
    <source>
        <dbReference type="PROSITE-ProRule" id="PRU00023"/>
    </source>
</evidence>
<name>A0AAU7QBB5_9GAMM</name>
<dbReference type="Gene3D" id="1.25.40.20">
    <property type="entry name" value="Ankyrin repeat-containing domain"/>
    <property type="match status" value="2"/>
</dbReference>
<protein>
    <submittedName>
        <fullName evidence="4">Ankyrin repeat domain-containing protein</fullName>
    </submittedName>
</protein>
<evidence type="ECO:0000313" key="4">
    <source>
        <dbReference type="EMBL" id="XBS69972.1"/>
    </source>
</evidence>
<gene>
    <name evidence="4" type="ORF">ABK905_00995</name>
</gene>
<accession>A0AAU7QBB5</accession>
<dbReference type="InterPro" id="IPR036770">
    <property type="entry name" value="Ankyrin_rpt-contain_sf"/>
</dbReference>
<evidence type="ECO:0000256" key="1">
    <source>
        <dbReference type="ARBA" id="ARBA00022737"/>
    </source>
</evidence>
<proteinExistence type="predicted"/>
<dbReference type="Pfam" id="PF00023">
    <property type="entry name" value="Ank"/>
    <property type="match status" value="1"/>
</dbReference>